<keyword evidence="2" id="KW-1185">Reference proteome</keyword>
<name>A0AAD4QYG6_9BILA</name>
<reference evidence="1" key="1">
    <citation type="submission" date="2022-01" db="EMBL/GenBank/DDBJ databases">
        <title>Genome Sequence Resource for Two Populations of Ditylenchus destructor, the Migratory Endoparasitic Phytonematode.</title>
        <authorList>
            <person name="Zhang H."/>
            <person name="Lin R."/>
            <person name="Xie B."/>
        </authorList>
    </citation>
    <scope>NUCLEOTIDE SEQUENCE</scope>
    <source>
        <strain evidence="1">BazhouSP</strain>
    </source>
</reference>
<sequence length="118" mass="13598">MSFGIDIEQRAISLLLILALLSSFLLRRLFGKSQYQLEQETPAPIPLLGRLPQRRKRLLTALLKIALGNAVFINTSHNHIASDEKFSFPKNEALKGKVHAKMMSNHRRNQEEKHREDR</sequence>
<protein>
    <submittedName>
        <fullName evidence="1">Uncharacterized protein</fullName>
    </submittedName>
</protein>
<evidence type="ECO:0000313" key="1">
    <source>
        <dbReference type="EMBL" id="KAI1698116.1"/>
    </source>
</evidence>
<accession>A0AAD4QYG6</accession>
<proteinExistence type="predicted"/>
<gene>
    <name evidence="1" type="ORF">DdX_18094</name>
</gene>
<dbReference type="Proteomes" id="UP001201812">
    <property type="component" value="Unassembled WGS sequence"/>
</dbReference>
<evidence type="ECO:0000313" key="2">
    <source>
        <dbReference type="Proteomes" id="UP001201812"/>
    </source>
</evidence>
<comment type="caution">
    <text evidence="1">The sequence shown here is derived from an EMBL/GenBank/DDBJ whole genome shotgun (WGS) entry which is preliminary data.</text>
</comment>
<dbReference type="AlphaFoldDB" id="A0AAD4QYG6"/>
<organism evidence="1 2">
    <name type="scientific">Ditylenchus destructor</name>
    <dbReference type="NCBI Taxonomy" id="166010"/>
    <lineage>
        <taxon>Eukaryota</taxon>
        <taxon>Metazoa</taxon>
        <taxon>Ecdysozoa</taxon>
        <taxon>Nematoda</taxon>
        <taxon>Chromadorea</taxon>
        <taxon>Rhabditida</taxon>
        <taxon>Tylenchina</taxon>
        <taxon>Tylenchomorpha</taxon>
        <taxon>Sphaerularioidea</taxon>
        <taxon>Anguinidae</taxon>
        <taxon>Anguininae</taxon>
        <taxon>Ditylenchus</taxon>
    </lineage>
</organism>
<dbReference type="EMBL" id="JAKKPZ010000234">
    <property type="protein sequence ID" value="KAI1698116.1"/>
    <property type="molecule type" value="Genomic_DNA"/>
</dbReference>